<dbReference type="GO" id="GO:0003676">
    <property type="term" value="F:nucleic acid binding"/>
    <property type="evidence" value="ECO:0007669"/>
    <property type="project" value="InterPro"/>
</dbReference>
<sequence>MAKREAWMGSGVLVRWRKEGGFGFIKPSDGNGDLFCHVSQLRQVEGSIKEGDRVRYTVTQDGLSGKRMAGNVVLDFSRRSRRSSDSRSSRSKKRRSKSRRRRRSSSGSASKKDKKSKEKEVKEAKADEKEKDKHKEKDKEKDKEKKEKKEKKKKDKEEKEKEEKAI</sequence>
<dbReference type="EMBL" id="CAMXCT010004868">
    <property type="protein sequence ID" value="CAI4010602.1"/>
    <property type="molecule type" value="Genomic_DNA"/>
</dbReference>
<dbReference type="InterPro" id="IPR019844">
    <property type="entry name" value="CSD_CS"/>
</dbReference>
<dbReference type="OrthoDB" id="422005at2759"/>
<feature type="region of interest" description="Disordered" evidence="1">
    <location>
        <begin position="62"/>
        <end position="166"/>
    </location>
</feature>
<feature type="compositionally biased region" description="Basic and acidic residues" evidence="1">
    <location>
        <begin position="115"/>
        <end position="147"/>
    </location>
</feature>
<reference evidence="3" key="1">
    <citation type="submission" date="2022-10" db="EMBL/GenBank/DDBJ databases">
        <authorList>
            <person name="Chen Y."/>
            <person name="Dougan E. K."/>
            <person name="Chan C."/>
            <person name="Rhodes N."/>
            <person name="Thang M."/>
        </authorList>
    </citation>
    <scope>NUCLEOTIDE SEQUENCE</scope>
</reference>
<dbReference type="AlphaFoldDB" id="A0A9P1GHF5"/>
<dbReference type="Proteomes" id="UP001152797">
    <property type="component" value="Unassembled WGS sequence"/>
</dbReference>
<dbReference type="EMBL" id="CAMXCT020004868">
    <property type="protein sequence ID" value="CAL1163977.1"/>
    <property type="molecule type" value="Genomic_DNA"/>
</dbReference>
<dbReference type="InterPro" id="IPR012340">
    <property type="entry name" value="NA-bd_OB-fold"/>
</dbReference>
<dbReference type="SMART" id="SM00357">
    <property type="entry name" value="CSP"/>
    <property type="match status" value="1"/>
</dbReference>
<gene>
    <name evidence="3" type="ORF">C1SCF055_LOCUS35858</name>
</gene>
<feature type="compositionally biased region" description="Basic and acidic residues" evidence="1">
    <location>
        <begin position="76"/>
        <end position="88"/>
    </location>
</feature>
<evidence type="ECO:0000313" key="6">
    <source>
        <dbReference type="Proteomes" id="UP001152797"/>
    </source>
</evidence>
<organism evidence="3">
    <name type="scientific">Cladocopium goreaui</name>
    <dbReference type="NCBI Taxonomy" id="2562237"/>
    <lineage>
        <taxon>Eukaryota</taxon>
        <taxon>Sar</taxon>
        <taxon>Alveolata</taxon>
        <taxon>Dinophyceae</taxon>
        <taxon>Suessiales</taxon>
        <taxon>Symbiodiniaceae</taxon>
        <taxon>Cladocopium</taxon>
    </lineage>
</organism>
<keyword evidence="6" id="KW-1185">Reference proteome</keyword>
<dbReference type="EMBL" id="CAMXCT030004868">
    <property type="protein sequence ID" value="CAL4797914.1"/>
    <property type="molecule type" value="Genomic_DNA"/>
</dbReference>
<feature type="compositionally biased region" description="Basic residues" evidence="1">
    <location>
        <begin position="89"/>
        <end position="104"/>
    </location>
</feature>
<dbReference type="Pfam" id="PF00313">
    <property type="entry name" value="CSD"/>
    <property type="match status" value="1"/>
</dbReference>
<evidence type="ECO:0000259" key="2">
    <source>
        <dbReference type="PROSITE" id="PS51857"/>
    </source>
</evidence>
<feature type="compositionally biased region" description="Basic and acidic residues" evidence="1">
    <location>
        <begin position="155"/>
        <end position="166"/>
    </location>
</feature>
<accession>A0A9P1GHF5</accession>
<proteinExistence type="predicted"/>
<evidence type="ECO:0000256" key="1">
    <source>
        <dbReference type="SAM" id="MobiDB-lite"/>
    </source>
</evidence>
<dbReference type="InterPro" id="IPR011129">
    <property type="entry name" value="CSD"/>
</dbReference>
<dbReference type="PROSITE" id="PS51857">
    <property type="entry name" value="CSD_2"/>
    <property type="match status" value="1"/>
</dbReference>
<evidence type="ECO:0000313" key="4">
    <source>
        <dbReference type="EMBL" id="CAL1163977.1"/>
    </source>
</evidence>
<protein>
    <submittedName>
        <fullName evidence="5">Nipped-B-like protein B</fullName>
    </submittedName>
</protein>
<comment type="caution">
    <text evidence="3">The sequence shown here is derived from an EMBL/GenBank/DDBJ whole genome shotgun (WGS) entry which is preliminary data.</text>
</comment>
<name>A0A9P1GHF5_9DINO</name>
<feature type="domain" description="CSD" evidence="2">
    <location>
        <begin position="8"/>
        <end position="74"/>
    </location>
</feature>
<dbReference type="InterPro" id="IPR002059">
    <property type="entry name" value="CSP_DNA-bd"/>
</dbReference>
<dbReference type="SUPFAM" id="SSF50249">
    <property type="entry name" value="Nucleic acid-binding proteins"/>
    <property type="match status" value="1"/>
</dbReference>
<dbReference type="PROSITE" id="PS00352">
    <property type="entry name" value="CSD_1"/>
    <property type="match status" value="1"/>
</dbReference>
<reference evidence="4" key="2">
    <citation type="submission" date="2024-04" db="EMBL/GenBank/DDBJ databases">
        <authorList>
            <person name="Chen Y."/>
            <person name="Shah S."/>
            <person name="Dougan E. K."/>
            <person name="Thang M."/>
            <person name="Chan C."/>
        </authorList>
    </citation>
    <scope>NUCLEOTIDE SEQUENCE [LARGE SCALE GENOMIC DNA]</scope>
</reference>
<evidence type="ECO:0000313" key="5">
    <source>
        <dbReference type="EMBL" id="CAL4797914.1"/>
    </source>
</evidence>
<dbReference type="Gene3D" id="2.40.50.140">
    <property type="entry name" value="Nucleic acid-binding proteins"/>
    <property type="match status" value="1"/>
</dbReference>
<evidence type="ECO:0000313" key="3">
    <source>
        <dbReference type="EMBL" id="CAI4010602.1"/>
    </source>
</evidence>